<dbReference type="Proteomes" id="UP000017052">
    <property type="component" value="Unassembled WGS sequence"/>
</dbReference>
<dbReference type="EMBL" id="ACVN02000210">
    <property type="protein sequence ID" value="ERK54602.1"/>
    <property type="molecule type" value="Genomic_DNA"/>
</dbReference>
<dbReference type="RefSeq" id="WP_021797894.1">
    <property type="nucleotide sequence ID" value="NZ_ACVN02000210.1"/>
</dbReference>
<dbReference type="GeneID" id="95360026"/>
<evidence type="ECO:0000313" key="1">
    <source>
        <dbReference type="EMBL" id="ERK54602.1"/>
    </source>
</evidence>
<reference evidence="1" key="1">
    <citation type="submission" date="2013-08" db="EMBL/GenBank/DDBJ databases">
        <authorList>
            <person name="Durkin A.S."/>
            <person name="Haft D.R."/>
            <person name="McCorrison J."/>
            <person name="Torralba M."/>
            <person name="Gillis M."/>
            <person name="Haft D.H."/>
            <person name="Methe B."/>
            <person name="Sutton G."/>
            <person name="Nelson K.E."/>
        </authorList>
    </citation>
    <scope>NUCLEOTIDE SEQUENCE [LARGE SCALE GENOMIC DNA]</scope>
    <source>
        <strain evidence="1">F0233</strain>
    </source>
</reference>
<dbReference type="OrthoDB" id="3432003at2"/>
<accession>U2RVC7</accession>
<organism evidence="1 2">
    <name type="scientific">Propionibacterium acidifaciens F0233</name>
    <dbReference type="NCBI Taxonomy" id="553198"/>
    <lineage>
        <taxon>Bacteria</taxon>
        <taxon>Bacillati</taxon>
        <taxon>Actinomycetota</taxon>
        <taxon>Actinomycetes</taxon>
        <taxon>Propionibacteriales</taxon>
        <taxon>Propionibacteriaceae</taxon>
        <taxon>Propionibacterium</taxon>
    </lineage>
</organism>
<evidence type="ECO:0000313" key="2">
    <source>
        <dbReference type="Proteomes" id="UP000017052"/>
    </source>
</evidence>
<proteinExistence type="predicted"/>
<keyword evidence="2" id="KW-1185">Reference proteome</keyword>
<name>U2RVC7_9ACTN</name>
<comment type="caution">
    <text evidence="1">The sequence shown here is derived from an EMBL/GenBank/DDBJ whole genome shotgun (WGS) entry which is preliminary data.</text>
</comment>
<gene>
    <name evidence="1" type="ORF">HMPREF0682_2465</name>
</gene>
<protein>
    <submittedName>
        <fullName evidence="1">Uncharacterized protein</fullName>
    </submittedName>
</protein>
<dbReference type="AlphaFoldDB" id="U2RVC7"/>
<sequence length="70" mass="7930">MNRKAALKKIKAAAKARGLRFETRELTRHTAVQVGDTTRTLGRHNEVDDVTAGKFFDQFADELGGKGWWR</sequence>